<dbReference type="Gene3D" id="1.20.5.4090">
    <property type="match status" value="1"/>
</dbReference>
<reference evidence="5 6" key="1">
    <citation type="journal article" date="2018" name="Nat. Ecol. Evol.">
        <title>Shark genomes provide insights into elasmobranch evolution and the origin of vertebrates.</title>
        <authorList>
            <person name="Hara Y"/>
            <person name="Yamaguchi K"/>
            <person name="Onimaru K"/>
            <person name="Kadota M"/>
            <person name="Koyanagi M"/>
            <person name="Keeley SD"/>
            <person name="Tatsumi K"/>
            <person name="Tanaka K"/>
            <person name="Motone F"/>
            <person name="Kageyama Y"/>
            <person name="Nozu R"/>
            <person name="Adachi N"/>
            <person name="Nishimura O"/>
            <person name="Nakagawa R"/>
            <person name="Tanegashima C"/>
            <person name="Kiyatake I"/>
            <person name="Matsumoto R"/>
            <person name="Murakumo K"/>
            <person name="Nishida K"/>
            <person name="Terakita A"/>
            <person name="Kuratani S"/>
            <person name="Sato K"/>
            <person name="Hyodo S Kuraku.S."/>
        </authorList>
    </citation>
    <scope>NUCLEOTIDE SEQUENCE [LARGE SCALE GENOMIC DNA]</scope>
</reference>
<feature type="compositionally biased region" description="Acidic residues" evidence="4">
    <location>
        <begin position="676"/>
        <end position="689"/>
    </location>
</feature>
<sequence length="821" mass="92987">MGTPVNSRKRILSREASEDENMMMMMIKEADAKFNARKASFAEAKEACVKKMVRQQQEVDELLEKQAADQDILEDLEEKYIDAVHSIDHLETEKTLLVYEVERLRDMLESTEEELAELHRKNTQVHRELETEKVAKHLLQQKINCLKGQLEERKNGQDTEIVATENMDEDIQSNFKYQENRDAKIMTLKSDEEEKHGLEKLKGSATFQDAEVKRSVNSSSETKSNRLLKMKTIEASIGDTYQLERMNLFTQQGVIDTCVDGSTGLIEDNEDITVGEKVNHIHRYVTERDQSNIVMEGCRSGALEQLELGSEKKYTESTNCKEKEQNKLMLEVSEVTSGQTGHKREINEKKRERYEPGTGGEEISTEEYLSNREEREVRKQLEEEKEIMTEMCGNLGTVREKPLEAWSSMTGALKMSLTQDHKMATGVSRWEVTEEKNRGMLALEMSGKNMEMDDEAEETECGGEDLVGGIESAQVKWAESGQEGGEIIKPLQCVKETVSNLVKGGDSVNLKQDMWLDKDEQHGMYGKEVLVAEAQSQRHKEELENESSVKMDPQLQVSMNKVNEGGDSGTREGENINEKVNPREDHSQRGNKKRNETYLHLDMREQKTVMDGNAHLEGEETLNEGGQDPVGKERGPFDLLEQLFKSIVTRQKSFSGREAKMNSEDYADGCKGETDGEREDEIKEQDEEYVLAKQEQHGRKGDERVESTGGGIEGKNNDEQCPEGLVDGGLQLTLPEGNQTMSQLIEEAERVAADLFDEEMHVAAESIASELKMDTPVQESKPRTAEDLEGATTDDDEFRENVNTAESTKWNIKQKEACRAS</sequence>
<feature type="compositionally biased region" description="Basic and acidic residues" evidence="4">
    <location>
        <begin position="569"/>
        <end position="618"/>
    </location>
</feature>
<dbReference type="InterPro" id="IPR019139">
    <property type="entry name" value="LRRFIP1/2"/>
</dbReference>
<proteinExistence type="inferred from homology"/>
<keyword evidence="2 3" id="KW-0175">Coiled coil</keyword>
<dbReference type="EMBL" id="BFAA01002883">
    <property type="protein sequence ID" value="GCB65833.1"/>
    <property type="molecule type" value="Genomic_DNA"/>
</dbReference>
<protein>
    <submittedName>
        <fullName evidence="5">Uncharacterized protein</fullName>
    </submittedName>
</protein>
<evidence type="ECO:0000256" key="3">
    <source>
        <dbReference type="SAM" id="Coils"/>
    </source>
</evidence>
<evidence type="ECO:0000256" key="4">
    <source>
        <dbReference type="SAM" id="MobiDB-lite"/>
    </source>
</evidence>
<feature type="coiled-coil region" evidence="3">
    <location>
        <begin position="45"/>
        <end position="128"/>
    </location>
</feature>
<evidence type="ECO:0000313" key="5">
    <source>
        <dbReference type="EMBL" id="GCB65833.1"/>
    </source>
</evidence>
<feature type="compositionally biased region" description="Basic and acidic residues" evidence="4">
    <location>
        <begin position="655"/>
        <end position="675"/>
    </location>
</feature>
<comment type="caution">
    <text evidence="5">The sequence shown here is derived from an EMBL/GenBank/DDBJ whole genome shotgun (WGS) entry which is preliminary data.</text>
</comment>
<accession>A0A401NY85</accession>
<dbReference type="OrthoDB" id="9943768at2759"/>
<dbReference type="AlphaFoldDB" id="A0A401NY85"/>
<feature type="region of interest" description="Disordered" evidence="4">
    <location>
        <begin position="774"/>
        <end position="796"/>
    </location>
</feature>
<gene>
    <name evidence="5" type="ORF">scyTo_0007797</name>
</gene>
<feature type="region of interest" description="Disordered" evidence="4">
    <location>
        <begin position="560"/>
        <end position="634"/>
    </location>
</feature>
<name>A0A401NY85_SCYTO</name>
<evidence type="ECO:0000256" key="1">
    <source>
        <dbReference type="ARBA" id="ARBA00008275"/>
    </source>
</evidence>
<feature type="compositionally biased region" description="Basic and acidic residues" evidence="4">
    <location>
        <begin position="694"/>
        <end position="706"/>
    </location>
</feature>
<dbReference type="Pfam" id="PF09738">
    <property type="entry name" value="LRRFIP"/>
    <property type="match status" value="1"/>
</dbReference>
<evidence type="ECO:0000313" key="6">
    <source>
        <dbReference type="Proteomes" id="UP000288216"/>
    </source>
</evidence>
<dbReference type="Proteomes" id="UP000288216">
    <property type="component" value="Unassembled WGS sequence"/>
</dbReference>
<evidence type="ECO:0000256" key="2">
    <source>
        <dbReference type="ARBA" id="ARBA00023054"/>
    </source>
</evidence>
<feature type="compositionally biased region" description="Acidic residues" evidence="4">
    <location>
        <begin position="787"/>
        <end position="796"/>
    </location>
</feature>
<keyword evidence="6" id="KW-1185">Reference proteome</keyword>
<dbReference type="OMA" id="TESTNCK"/>
<comment type="similarity">
    <text evidence="1">Belongs to the LRRFIP family.</text>
</comment>
<organism evidence="5 6">
    <name type="scientific">Scyliorhinus torazame</name>
    <name type="common">Cloudy catshark</name>
    <name type="synonym">Catulus torazame</name>
    <dbReference type="NCBI Taxonomy" id="75743"/>
    <lineage>
        <taxon>Eukaryota</taxon>
        <taxon>Metazoa</taxon>
        <taxon>Chordata</taxon>
        <taxon>Craniata</taxon>
        <taxon>Vertebrata</taxon>
        <taxon>Chondrichthyes</taxon>
        <taxon>Elasmobranchii</taxon>
        <taxon>Galeomorphii</taxon>
        <taxon>Galeoidea</taxon>
        <taxon>Carcharhiniformes</taxon>
        <taxon>Scyliorhinidae</taxon>
        <taxon>Scyliorhinus</taxon>
    </lineage>
</organism>
<feature type="region of interest" description="Disordered" evidence="4">
    <location>
        <begin position="651"/>
        <end position="727"/>
    </location>
</feature>
<dbReference type="GO" id="GO:0006355">
    <property type="term" value="P:regulation of DNA-templated transcription"/>
    <property type="evidence" value="ECO:0007669"/>
    <property type="project" value="InterPro"/>
</dbReference>